<feature type="transmembrane region" description="Helical" evidence="4">
    <location>
        <begin position="338"/>
        <end position="357"/>
    </location>
</feature>
<dbReference type="AlphaFoldDB" id="A0A1Y2T9B3"/>
<feature type="transmembrane region" description="Helical" evidence="4">
    <location>
        <begin position="431"/>
        <end position="453"/>
    </location>
</feature>
<dbReference type="PANTHER" id="PTHR22550:SF5">
    <property type="entry name" value="LEUCINE ZIPPER PROTEIN 4"/>
    <property type="match status" value="1"/>
</dbReference>
<dbReference type="GO" id="GO:0009847">
    <property type="term" value="P:spore germination"/>
    <property type="evidence" value="ECO:0007669"/>
    <property type="project" value="InterPro"/>
</dbReference>
<keyword evidence="4" id="KW-1133">Transmembrane helix</keyword>
<evidence type="ECO:0000313" key="5">
    <source>
        <dbReference type="EMBL" id="OTA42317.1"/>
    </source>
</evidence>
<dbReference type="GO" id="GO:0016020">
    <property type="term" value="C:membrane"/>
    <property type="evidence" value="ECO:0007669"/>
    <property type="project" value="InterPro"/>
</dbReference>
<dbReference type="PIRSF" id="PIRSF005690">
    <property type="entry name" value="GerBA"/>
    <property type="match status" value="1"/>
</dbReference>
<sequence length="551" mass="60596">MDHQKIIQYLRRWQVAPADALAAQVEACGGAWLPDEVQLALAAEKGNMPVSPALAENREMVRTLMGYSSDLLERSLYLGANRVPAALFCVDGLAERMQVMTILESLAVQSHREAVPTDSVDGCLTTLQQMIPSVTLRSVTSLGQALEALVTGDTILFVDGMPFALVLPTDGPPGRQPDEPLTEPVVRGPKDGFTETLSDNLALIRRRIRDDRLRIERFTLGERSKTRVVIIYLMGIAPPEMVQEVRNRIGRIQADAVLESGHIEELIEDDPFTIFPLLKVTERPDVATAGMLEGKVAVLVDGSPNVLLMPSTLVAEMQSPEDYYHRWPISSFVRALRYLYLLIAFLGPSIYVAITTFHQELIPTNLLTNLIAAREGVPFPAVMEALMMELTMEALREAGVRLPKVVGQAVSIVGALVIGESAVQAGLVSPVMVIVVALTAISSFIIPLYAMALAVRLLRFFLIVLAGTFGFFGIVVGLMALFVHLNTLRSFGVPYLSPIVPPTLADQRDVFIRVPWWAIRRRPRFMPAVDYPRSGPDNRPRPPQPQGGQAR</sequence>
<evidence type="ECO:0000256" key="1">
    <source>
        <dbReference type="ARBA" id="ARBA00005278"/>
    </source>
</evidence>
<feature type="region of interest" description="Disordered" evidence="3">
    <location>
        <begin position="528"/>
        <end position="551"/>
    </location>
</feature>
<dbReference type="EMBL" id="LWLV01000005">
    <property type="protein sequence ID" value="OTA42317.1"/>
    <property type="molecule type" value="Genomic_DNA"/>
</dbReference>
<accession>A0A1Y2T9B3</accession>
<comment type="caution">
    <text evidence="5">The sequence shown here is derived from an EMBL/GenBank/DDBJ whole genome shotgun (WGS) entry which is preliminary data.</text>
</comment>
<dbReference type="Pfam" id="PF03323">
    <property type="entry name" value="GerA"/>
    <property type="match status" value="1"/>
</dbReference>
<evidence type="ECO:0000313" key="6">
    <source>
        <dbReference type="Proteomes" id="UP000194267"/>
    </source>
</evidence>
<evidence type="ECO:0000256" key="4">
    <source>
        <dbReference type="SAM" id="Phobius"/>
    </source>
</evidence>
<dbReference type="InterPro" id="IPR050768">
    <property type="entry name" value="UPF0353/GerABKA_families"/>
</dbReference>
<evidence type="ECO:0000256" key="2">
    <source>
        <dbReference type="ARBA" id="ARBA00023136"/>
    </source>
</evidence>
<evidence type="ECO:0000256" key="3">
    <source>
        <dbReference type="SAM" id="MobiDB-lite"/>
    </source>
</evidence>
<dbReference type="Proteomes" id="UP000194267">
    <property type="component" value="Unassembled WGS sequence"/>
</dbReference>
<gene>
    <name evidence="5" type="ORF">A6D92_00140</name>
</gene>
<proteinExistence type="inferred from homology"/>
<protein>
    <submittedName>
        <fullName evidence="5">Spore gernimation protein GerA</fullName>
    </submittedName>
</protein>
<name>A0A1Y2T9B3_SYMTR</name>
<keyword evidence="4" id="KW-0812">Transmembrane</keyword>
<dbReference type="InterPro" id="IPR004995">
    <property type="entry name" value="Spore_Ger"/>
</dbReference>
<comment type="similarity">
    <text evidence="1">Belongs to the GerABKA family.</text>
</comment>
<keyword evidence="2 4" id="KW-0472">Membrane</keyword>
<reference evidence="6" key="1">
    <citation type="submission" date="2016-04" db="EMBL/GenBank/DDBJ databases">
        <authorList>
            <person name="Antunes L.P."/>
            <person name="Martins L.F."/>
            <person name="Pereira R.V."/>
            <person name="Thomas A.M."/>
            <person name="Barbosa D."/>
            <person name="Nascimento L."/>
            <person name="Silva G.M."/>
            <person name="Condomitti G.W."/>
            <person name="Digiampietri L.A."/>
            <person name="Lombardi K.C."/>
            <person name="Ramos P.L."/>
            <person name="Quaggio R.B."/>
            <person name="Oliveira J.C."/>
            <person name="Pascon R.C."/>
            <person name="Cruz J.B."/>
            <person name="Silva A.M."/>
            <person name="Setubal J.C."/>
        </authorList>
    </citation>
    <scope>NUCLEOTIDE SEQUENCE [LARGE SCALE GENOMIC DNA]</scope>
</reference>
<feature type="transmembrane region" description="Helical" evidence="4">
    <location>
        <begin position="460"/>
        <end position="485"/>
    </location>
</feature>
<dbReference type="PANTHER" id="PTHR22550">
    <property type="entry name" value="SPORE GERMINATION PROTEIN"/>
    <property type="match status" value="1"/>
</dbReference>
<organism evidence="5 6">
    <name type="scientific">Symbiobacterium thermophilum</name>
    <dbReference type="NCBI Taxonomy" id="2734"/>
    <lineage>
        <taxon>Bacteria</taxon>
        <taxon>Bacillati</taxon>
        <taxon>Bacillota</taxon>
        <taxon>Clostridia</taxon>
        <taxon>Eubacteriales</taxon>
        <taxon>Symbiobacteriaceae</taxon>
        <taxon>Symbiobacterium</taxon>
    </lineage>
</organism>